<gene>
    <name evidence="2" type="ORF">C8N26_0791</name>
</gene>
<evidence type="ECO:0000313" key="2">
    <source>
        <dbReference type="EMBL" id="RKF04130.1"/>
    </source>
</evidence>
<keyword evidence="1" id="KW-0812">Transmembrane</keyword>
<keyword evidence="1" id="KW-0472">Membrane</keyword>
<evidence type="ECO:0000313" key="3">
    <source>
        <dbReference type="Proteomes" id="UP000285780"/>
    </source>
</evidence>
<dbReference type="EMBL" id="RAQM01000007">
    <property type="protein sequence ID" value="RKF04130.1"/>
    <property type="molecule type" value="Genomic_DNA"/>
</dbReference>
<proteinExistence type="predicted"/>
<keyword evidence="1" id="KW-1133">Transmembrane helix</keyword>
<dbReference type="RefSeq" id="WP_028892184.1">
    <property type="nucleotide sequence ID" value="NZ_RAQM01000007.1"/>
</dbReference>
<protein>
    <recommendedName>
        <fullName evidence="4">DUF3185 family protein</fullName>
    </recommendedName>
</protein>
<evidence type="ECO:0008006" key="4">
    <source>
        <dbReference type="Google" id="ProtNLM"/>
    </source>
</evidence>
<keyword evidence="3" id="KW-1185">Reference proteome</keyword>
<comment type="caution">
    <text evidence="2">The sequence shown here is derived from an EMBL/GenBank/DDBJ whole genome shotgun (WGS) entry which is preliminary data.</text>
</comment>
<dbReference type="AlphaFoldDB" id="A0A420E237"/>
<sequence>MGKNFKSIVLIAGIVILAYGVYTLIQPETQLSVGDVDLLKVQDNTGSYITIIIGIVAIAFSSFWGKK</sequence>
<organism evidence="2 3">
    <name type="scientific">Tenacibaculum lutimaris</name>
    <dbReference type="NCBI Taxonomy" id="285258"/>
    <lineage>
        <taxon>Bacteria</taxon>
        <taxon>Pseudomonadati</taxon>
        <taxon>Bacteroidota</taxon>
        <taxon>Flavobacteriia</taxon>
        <taxon>Flavobacteriales</taxon>
        <taxon>Flavobacteriaceae</taxon>
        <taxon>Tenacibaculum</taxon>
    </lineage>
</organism>
<evidence type="ECO:0000256" key="1">
    <source>
        <dbReference type="SAM" id="Phobius"/>
    </source>
</evidence>
<dbReference type="Proteomes" id="UP000285780">
    <property type="component" value="Unassembled WGS sequence"/>
</dbReference>
<feature type="transmembrane region" description="Helical" evidence="1">
    <location>
        <begin position="7"/>
        <end position="25"/>
    </location>
</feature>
<reference evidence="2 3" key="1">
    <citation type="submission" date="2018-09" db="EMBL/GenBank/DDBJ databases">
        <title>Genomic Encyclopedia of Archaeal and Bacterial Type Strains, Phase II (KMG-II): from individual species to whole genera.</title>
        <authorList>
            <person name="Goeker M."/>
        </authorList>
    </citation>
    <scope>NUCLEOTIDE SEQUENCE [LARGE SCALE GENOMIC DNA]</scope>
    <source>
        <strain evidence="2 3">DSM 16505</strain>
    </source>
</reference>
<name>A0A420E237_9FLAO</name>
<accession>A0A420E237</accession>
<feature type="transmembrane region" description="Helical" evidence="1">
    <location>
        <begin position="45"/>
        <end position="65"/>
    </location>
</feature>